<dbReference type="PANTHER" id="PTHR37945">
    <property type="entry name" value="EXTRACELLULAR TUNGSTATE BINDING PROTEIN"/>
    <property type="match status" value="1"/>
</dbReference>
<dbReference type="EMBL" id="JARFPK010000004">
    <property type="protein sequence ID" value="MDF0589876.1"/>
    <property type="molecule type" value="Genomic_DNA"/>
</dbReference>
<dbReference type="InterPro" id="IPR018294">
    <property type="entry name" value="ISPD_synthase_CS"/>
</dbReference>
<sequence length="313" mass="33392">MKGKVLQISAMALILALLCTAAAAQSVAGGGQKDRLRISTTTSLYDTGLLEEVEKIFENIYNVDVHIISAGTGIAIQYGVRGDVDLILVHDVVRERNLIEEGHGLSRSCFAYNYFIIVGPEDDPAGIKGMGAAEAMKTIMEQGIESPGLVRFVSRGDDSGTHAREKLLWKAAGLDYEELRGRWYVDAGKGMGPTLVMANEVAGYTLCDTSTFEAFRGDLALVPLIEEDEALLNVYAAIPVSPSVHPAVNCAMAVKFVNFLVSEEGQGLIAEYGTDTIGKPLFKAARGDCDLIGCFGDECAMPLAEDSCSLAAA</sequence>
<dbReference type="Proteomes" id="UP001220010">
    <property type="component" value="Unassembled WGS sequence"/>
</dbReference>
<name>A0ABT5X5A7_9EURY</name>
<reference evidence="2 3" key="1">
    <citation type="submission" date="2023-03" db="EMBL/GenBank/DDBJ databases">
        <title>WGS of Methanotrichaceae archaeon Mx.</title>
        <authorList>
            <person name="Sorokin D.Y."/>
            <person name="Merkel A.Y."/>
        </authorList>
    </citation>
    <scope>NUCLEOTIDE SEQUENCE [LARGE SCALE GENOMIC DNA]</scope>
    <source>
        <strain evidence="2 3">Mx</strain>
    </source>
</reference>
<dbReference type="PROSITE" id="PS01295">
    <property type="entry name" value="ISPD"/>
    <property type="match status" value="1"/>
</dbReference>
<dbReference type="RefSeq" id="WP_316965636.1">
    <property type="nucleotide sequence ID" value="NZ_JARFPK010000004.1"/>
</dbReference>
<dbReference type="Pfam" id="PF12849">
    <property type="entry name" value="PBP_like_2"/>
    <property type="match status" value="1"/>
</dbReference>
<gene>
    <name evidence="2" type="ORF">P0O15_01610</name>
</gene>
<evidence type="ECO:0000313" key="3">
    <source>
        <dbReference type="Proteomes" id="UP001220010"/>
    </source>
</evidence>
<dbReference type="InterPro" id="IPR024370">
    <property type="entry name" value="PBP_domain"/>
</dbReference>
<accession>A0ABT5X5A7</accession>
<dbReference type="Gene3D" id="3.40.190.10">
    <property type="entry name" value="Periplasmic binding protein-like II"/>
    <property type="match status" value="2"/>
</dbReference>
<comment type="caution">
    <text evidence="2">The sequence shown here is derived from an EMBL/GenBank/DDBJ whole genome shotgun (WGS) entry which is preliminary data.</text>
</comment>
<evidence type="ECO:0000313" key="2">
    <source>
        <dbReference type="EMBL" id="MDF0589876.1"/>
    </source>
</evidence>
<keyword evidence="3" id="KW-1185">Reference proteome</keyword>
<protein>
    <submittedName>
        <fullName evidence="2">Substrate-binding domain-containing protein</fullName>
    </submittedName>
</protein>
<dbReference type="SUPFAM" id="SSF53850">
    <property type="entry name" value="Periplasmic binding protein-like II"/>
    <property type="match status" value="1"/>
</dbReference>
<feature type="domain" description="PBP" evidence="1">
    <location>
        <begin position="34"/>
        <end position="264"/>
    </location>
</feature>
<organism evidence="2 3">
    <name type="scientific">Candidatus Methanocrinis natronophilus</name>
    <dbReference type="NCBI Taxonomy" id="3033396"/>
    <lineage>
        <taxon>Archaea</taxon>
        <taxon>Methanobacteriati</taxon>
        <taxon>Methanobacteriota</taxon>
        <taxon>Stenosarchaea group</taxon>
        <taxon>Methanomicrobia</taxon>
        <taxon>Methanotrichales</taxon>
        <taxon>Methanotrichaceae</taxon>
        <taxon>Methanocrinis</taxon>
    </lineage>
</organism>
<proteinExistence type="predicted"/>
<evidence type="ECO:0000259" key="1">
    <source>
        <dbReference type="Pfam" id="PF12849"/>
    </source>
</evidence>
<dbReference type="PANTHER" id="PTHR37945:SF1">
    <property type="entry name" value="EXTRACELLULAR TUNGSTATE BINDING PROTEIN"/>
    <property type="match status" value="1"/>
</dbReference>
<dbReference type="InterPro" id="IPR052738">
    <property type="entry name" value="ABC-Tungstate_binding"/>
</dbReference>